<gene>
    <name evidence="5" type="ORF">IAC42_09230</name>
</gene>
<organism evidence="5 6">
    <name type="scientific">Candidatus Aphodenecus pullistercoris</name>
    <dbReference type="NCBI Taxonomy" id="2840669"/>
    <lineage>
        <taxon>Bacteria</taxon>
        <taxon>Pseudomonadati</taxon>
        <taxon>Spirochaetota</taxon>
        <taxon>Spirochaetia</taxon>
        <taxon>Spirochaetales</taxon>
        <taxon>Candidatus Aphodenecus</taxon>
    </lineage>
</organism>
<dbReference type="InterPro" id="IPR006439">
    <property type="entry name" value="HAD-SF_hydro_IA"/>
</dbReference>
<reference evidence="5" key="1">
    <citation type="submission" date="2020-10" db="EMBL/GenBank/DDBJ databases">
        <authorList>
            <person name="Gilroy R."/>
        </authorList>
    </citation>
    <scope>NUCLEOTIDE SEQUENCE</scope>
    <source>
        <strain evidence="5">11167</strain>
    </source>
</reference>
<proteinExistence type="inferred from homology"/>
<evidence type="ECO:0000313" key="5">
    <source>
        <dbReference type="EMBL" id="MBO8443917.1"/>
    </source>
</evidence>
<reference evidence="5" key="2">
    <citation type="journal article" date="2021" name="PeerJ">
        <title>Extensive microbial diversity within the chicken gut microbiome revealed by metagenomics and culture.</title>
        <authorList>
            <person name="Gilroy R."/>
            <person name="Ravi A."/>
            <person name="Getino M."/>
            <person name="Pursley I."/>
            <person name="Horton D.L."/>
            <person name="Alikhan N.F."/>
            <person name="Baker D."/>
            <person name="Gharbi K."/>
            <person name="Hall N."/>
            <person name="Watson M."/>
            <person name="Adriaenssens E.M."/>
            <person name="Foster-Nyarko E."/>
            <person name="Jarju S."/>
            <person name="Secka A."/>
            <person name="Antonio M."/>
            <person name="Oren A."/>
            <person name="Chaudhuri R.R."/>
            <person name="La Ragione R."/>
            <person name="Hildebrand F."/>
            <person name="Pallen M.J."/>
        </authorList>
    </citation>
    <scope>NUCLEOTIDE SEQUENCE</scope>
    <source>
        <strain evidence="5">11167</strain>
    </source>
</reference>
<dbReference type="InterPro" id="IPR036412">
    <property type="entry name" value="HAD-like_sf"/>
</dbReference>
<dbReference type="PANTHER" id="PTHR43434">
    <property type="entry name" value="PHOSPHOGLYCOLATE PHOSPHATASE"/>
    <property type="match status" value="1"/>
</dbReference>
<dbReference type="SFLD" id="SFLDG01129">
    <property type="entry name" value="C1.5:_HAD__Beta-PGM__Phosphata"/>
    <property type="match status" value="1"/>
</dbReference>
<keyword evidence="5" id="KW-0378">Hydrolase</keyword>
<evidence type="ECO:0000256" key="2">
    <source>
        <dbReference type="ARBA" id="ARBA00004818"/>
    </source>
</evidence>
<comment type="similarity">
    <text evidence="3">Belongs to the HAD-like hydrolase superfamily. CbbY/CbbZ/Gph/YieH family.</text>
</comment>
<accession>A0A9D9EAW7</accession>
<dbReference type="Proteomes" id="UP000823633">
    <property type="component" value="Unassembled WGS sequence"/>
</dbReference>
<sequence>MAIRGIIFDKDGTLFDYAEVWGPTIKEYAKTILMTFDVRNQDEARQRIYEIVGIDDKGNSYPEGFLFNHDHIVRIFFKILAFCIHNRISPWKMYRLLMKLLNSKNRQIYFKLKDMDFSPVQKLMKALKDDGMTIGLVTNDITANTKVFLDLMGIAGYVSFLRTKESNCKGKPNDESIRQFSSLFGMTRDEICVVGDSIVDMEYARRGRVGYTVAVLTGYGLREKLEEYADVVYDRIEDLASDPVLFPKRT</sequence>
<dbReference type="InterPro" id="IPR023214">
    <property type="entry name" value="HAD_sf"/>
</dbReference>
<evidence type="ECO:0000313" key="6">
    <source>
        <dbReference type="Proteomes" id="UP000823633"/>
    </source>
</evidence>
<dbReference type="SFLD" id="SFLDS00003">
    <property type="entry name" value="Haloacid_Dehalogenase"/>
    <property type="match status" value="1"/>
</dbReference>
<dbReference type="Pfam" id="PF00702">
    <property type="entry name" value="Hydrolase"/>
    <property type="match status" value="1"/>
</dbReference>
<dbReference type="GO" id="GO:0008967">
    <property type="term" value="F:phosphoglycolate phosphatase activity"/>
    <property type="evidence" value="ECO:0007669"/>
    <property type="project" value="UniProtKB-EC"/>
</dbReference>
<evidence type="ECO:0000256" key="4">
    <source>
        <dbReference type="ARBA" id="ARBA00013078"/>
    </source>
</evidence>
<dbReference type="EC" id="3.1.3.18" evidence="4"/>
<protein>
    <recommendedName>
        <fullName evidence="4">phosphoglycolate phosphatase</fullName>
        <ecNumber evidence="4">3.1.3.18</ecNumber>
    </recommendedName>
</protein>
<name>A0A9D9EAW7_9SPIR</name>
<comment type="caution">
    <text evidence="5">The sequence shown here is derived from an EMBL/GenBank/DDBJ whole genome shotgun (WGS) entry which is preliminary data.</text>
</comment>
<dbReference type="GO" id="GO:0005829">
    <property type="term" value="C:cytosol"/>
    <property type="evidence" value="ECO:0007669"/>
    <property type="project" value="TreeGrafter"/>
</dbReference>
<dbReference type="NCBIfam" id="TIGR01549">
    <property type="entry name" value="HAD-SF-IA-v1"/>
    <property type="match status" value="1"/>
</dbReference>
<dbReference type="AlphaFoldDB" id="A0A9D9EAW7"/>
<comment type="catalytic activity">
    <reaction evidence="1">
        <text>2-phosphoglycolate + H2O = glycolate + phosphate</text>
        <dbReference type="Rhea" id="RHEA:14369"/>
        <dbReference type="ChEBI" id="CHEBI:15377"/>
        <dbReference type="ChEBI" id="CHEBI:29805"/>
        <dbReference type="ChEBI" id="CHEBI:43474"/>
        <dbReference type="ChEBI" id="CHEBI:58033"/>
        <dbReference type="EC" id="3.1.3.18"/>
    </reaction>
</comment>
<dbReference type="GO" id="GO:0006281">
    <property type="term" value="P:DNA repair"/>
    <property type="evidence" value="ECO:0007669"/>
    <property type="project" value="TreeGrafter"/>
</dbReference>
<evidence type="ECO:0000256" key="3">
    <source>
        <dbReference type="ARBA" id="ARBA00006171"/>
    </source>
</evidence>
<evidence type="ECO:0000256" key="1">
    <source>
        <dbReference type="ARBA" id="ARBA00000830"/>
    </source>
</evidence>
<dbReference type="SUPFAM" id="SSF56784">
    <property type="entry name" value="HAD-like"/>
    <property type="match status" value="1"/>
</dbReference>
<dbReference type="InterPro" id="IPR050155">
    <property type="entry name" value="HAD-like_hydrolase_sf"/>
</dbReference>
<dbReference type="Gene3D" id="3.40.50.1000">
    <property type="entry name" value="HAD superfamily/HAD-like"/>
    <property type="match status" value="1"/>
</dbReference>
<dbReference type="PANTHER" id="PTHR43434:SF1">
    <property type="entry name" value="PHOSPHOGLYCOLATE PHOSPHATASE"/>
    <property type="match status" value="1"/>
</dbReference>
<comment type="pathway">
    <text evidence="2">Organic acid metabolism; glycolate biosynthesis; glycolate from 2-phosphoglycolate: step 1/1.</text>
</comment>
<dbReference type="EMBL" id="JADIMU010000064">
    <property type="protein sequence ID" value="MBO8443917.1"/>
    <property type="molecule type" value="Genomic_DNA"/>
</dbReference>